<accession>A0A1H0T2Z5</accession>
<dbReference type="InterPro" id="IPR000383">
    <property type="entry name" value="Xaa-Pro-like_dom"/>
</dbReference>
<dbReference type="InterPro" id="IPR013736">
    <property type="entry name" value="Xaa-Pro_dipept_C"/>
</dbReference>
<dbReference type="PANTHER" id="PTHR22946">
    <property type="entry name" value="DIENELACTONE HYDROLASE DOMAIN-CONTAINING PROTEIN-RELATED"/>
    <property type="match status" value="1"/>
</dbReference>
<feature type="signal peptide" evidence="3">
    <location>
        <begin position="1"/>
        <end position="23"/>
    </location>
</feature>
<evidence type="ECO:0000313" key="6">
    <source>
        <dbReference type="Proteomes" id="UP000199691"/>
    </source>
</evidence>
<dbReference type="Proteomes" id="UP000199691">
    <property type="component" value="Unassembled WGS sequence"/>
</dbReference>
<protein>
    <submittedName>
        <fullName evidence="5">Putative hydrolase, CocE/NonD family</fullName>
    </submittedName>
</protein>
<evidence type="ECO:0000313" key="5">
    <source>
        <dbReference type="EMBL" id="SDP48492.1"/>
    </source>
</evidence>
<dbReference type="AlphaFoldDB" id="A0A1H0T2Z5"/>
<dbReference type="Gene3D" id="3.40.50.1820">
    <property type="entry name" value="alpha/beta hydrolase"/>
    <property type="match status" value="2"/>
</dbReference>
<dbReference type="SUPFAM" id="SSF49785">
    <property type="entry name" value="Galactose-binding domain-like"/>
    <property type="match status" value="1"/>
</dbReference>
<dbReference type="GO" id="GO:0008239">
    <property type="term" value="F:dipeptidyl-peptidase activity"/>
    <property type="evidence" value="ECO:0007669"/>
    <property type="project" value="InterPro"/>
</dbReference>
<evidence type="ECO:0000256" key="1">
    <source>
        <dbReference type="ARBA" id="ARBA00008645"/>
    </source>
</evidence>
<evidence type="ECO:0000256" key="2">
    <source>
        <dbReference type="ARBA" id="ARBA00022801"/>
    </source>
</evidence>
<feature type="chain" id="PRO_5011529820" evidence="3">
    <location>
        <begin position="24"/>
        <end position="500"/>
    </location>
</feature>
<dbReference type="EMBL" id="FNIX01000009">
    <property type="protein sequence ID" value="SDP48492.1"/>
    <property type="molecule type" value="Genomic_DNA"/>
</dbReference>
<gene>
    <name evidence="5" type="ORF">SAMN05421507_109102</name>
</gene>
<dbReference type="InterPro" id="IPR050261">
    <property type="entry name" value="FrsA_esterase"/>
</dbReference>
<dbReference type="InterPro" id="IPR029058">
    <property type="entry name" value="AB_hydrolase_fold"/>
</dbReference>
<dbReference type="NCBIfam" id="TIGR00976">
    <property type="entry name" value="CocE_NonD"/>
    <property type="match status" value="1"/>
</dbReference>
<evidence type="ECO:0000256" key="3">
    <source>
        <dbReference type="SAM" id="SignalP"/>
    </source>
</evidence>
<feature type="domain" description="Xaa-Pro dipeptidyl-peptidase C-terminal" evidence="4">
    <location>
        <begin position="295"/>
        <end position="496"/>
    </location>
</feature>
<keyword evidence="2 5" id="KW-0378">Hydrolase</keyword>
<dbReference type="InterPro" id="IPR005674">
    <property type="entry name" value="CocE/Ser_esterase"/>
</dbReference>
<proteinExistence type="inferred from homology"/>
<organism evidence="5 6">
    <name type="scientific">Lentzea jiangxiensis</name>
    <dbReference type="NCBI Taxonomy" id="641025"/>
    <lineage>
        <taxon>Bacteria</taxon>
        <taxon>Bacillati</taxon>
        <taxon>Actinomycetota</taxon>
        <taxon>Actinomycetes</taxon>
        <taxon>Pseudonocardiales</taxon>
        <taxon>Pseudonocardiaceae</taxon>
        <taxon>Lentzea</taxon>
    </lineage>
</organism>
<dbReference type="OrthoDB" id="3276960at2"/>
<dbReference type="Gene3D" id="2.60.120.260">
    <property type="entry name" value="Galactose-binding domain-like"/>
    <property type="match status" value="1"/>
</dbReference>
<dbReference type="SUPFAM" id="SSF53474">
    <property type="entry name" value="alpha/beta-Hydrolases"/>
    <property type="match status" value="1"/>
</dbReference>
<dbReference type="GO" id="GO:0052689">
    <property type="term" value="F:carboxylic ester hydrolase activity"/>
    <property type="evidence" value="ECO:0007669"/>
    <property type="project" value="UniProtKB-ARBA"/>
</dbReference>
<dbReference type="Pfam" id="PF02129">
    <property type="entry name" value="Peptidase_S15"/>
    <property type="match status" value="1"/>
</dbReference>
<keyword evidence="3" id="KW-0732">Signal</keyword>
<name>A0A1H0T2Z5_9PSEU</name>
<comment type="similarity">
    <text evidence="1">Belongs to the AB hydrolase superfamily.</text>
</comment>
<dbReference type="SMART" id="SM00939">
    <property type="entry name" value="PepX_C"/>
    <property type="match status" value="1"/>
</dbReference>
<dbReference type="PANTHER" id="PTHR22946:SF9">
    <property type="entry name" value="POLYKETIDE TRANSFERASE AF380"/>
    <property type="match status" value="1"/>
</dbReference>
<keyword evidence="6" id="KW-1185">Reference proteome</keyword>
<dbReference type="InterPro" id="IPR008979">
    <property type="entry name" value="Galactose-bd-like_sf"/>
</dbReference>
<reference evidence="6" key="1">
    <citation type="submission" date="2016-10" db="EMBL/GenBank/DDBJ databases">
        <authorList>
            <person name="Varghese N."/>
            <person name="Submissions S."/>
        </authorList>
    </citation>
    <scope>NUCLEOTIDE SEQUENCE [LARGE SCALE GENOMIC DNA]</scope>
    <source>
        <strain evidence="6">CGMCC 4.6609</strain>
    </source>
</reference>
<evidence type="ECO:0000259" key="4">
    <source>
        <dbReference type="SMART" id="SM00939"/>
    </source>
</evidence>
<dbReference type="RefSeq" id="WP_090099746.1">
    <property type="nucleotide sequence ID" value="NZ_FNIX01000009.1"/>
</dbReference>
<dbReference type="STRING" id="641025.SAMN05421507_109102"/>
<sequence>MRRSLVLISVLLTTLLGAPAALAVVPGHQITYKSIPGVGGTALKALVVEPTGRGGGPFPLLVMPSSWAVPNIEYVGAAAKLAKESGYVVVSYTSRGFWDSGGQIDVAGPETVGDVSKVIDWAIANARADASKVGAAGISYGAGQSLLAAANDKRIKAAAALSTWTDLARSLYPNSTVNKQAVEVLLAAGKATGRPGPVLVEAEDAYRDGRFWEVVPISADRSAATATKIAQINANGTAVMLGNAWNDGMFAPGQIADFYGGLTGPKRLMLSPGDHATAELFGAAGLPNEIWESVGRWFDRYVKGTANGIDAEQPVRLKPNNGGAWRTFSSWPNANADTVQLDGRTIHAGWGTVADSGTILLSGALQGFLNIPTGVSLPFVDRTVAGVWSGPQYWNGATLAGTPKLKLTVTPSAETTTLFAYLYEVGPLGLGALITHKPVKLTGAGRTRTLDVELEPTVWNVGAGNRIALVIDTVDPRYLTESTRGSTVTFGPSSLTVPKA</sequence>
<dbReference type="Pfam" id="PF08530">
    <property type="entry name" value="PepX_C"/>
    <property type="match status" value="1"/>
</dbReference>